<dbReference type="Proteomes" id="UP000604381">
    <property type="component" value="Unassembled WGS sequence"/>
</dbReference>
<reference evidence="2" key="1">
    <citation type="submission" date="2020-10" db="EMBL/GenBank/DDBJ databases">
        <title>An improved Amphimedon queenslandica hologenome assembly reveals how three proteobacterial symbionts can extend the metabolic phenotypic of their marine sponge host.</title>
        <authorList>
            <person name="Degnan B."/>
            <person name="Degnan S."/>
            <person name="Xiang X."/>
        </authorList>
    </citation>
    <scope>NUCLEOTIDE SEQUENCE</scope>
    <source>
        <strain evidence="2">AqS2</strain>
    </source>
</reference>
<accession>A0A930UBU8</accession>
<keyword evidence="1" id="KW-0732">Signal</keyword>
<comment type="caution">
    <text evidence="2">The sequence shown here is derived from an EMBL/GenBank/DDBJ whole genome shotgun (WGS) entry which is preliminary data.</text>
</comment>
<name>A0A930UBU8_9GAMM</name>
<protein>
    <submittedName>
        <fullName evidence="2">Uncharacterized protein</fullName>
    </submittedName>
</protein>
<dbReference type="EMBL" id="JADHEI010000031">
    <property type="protein sequence ID" value="MBF2735050.1"/>
    <property type="molecule type" value="Genomic_DNA"/>
</dbReference>
<gene>
    <name evidence="2" type="ORF">ISN26_03035</name>
</gene>
<feature type="chain" id="PRO_5037853017" evidence="1">
    <location>
        <begin position="19"/>
        <end position="354"/>
    </location>
</feature>
<feature type="non-terminal residue" evidence="2">
    <location>
        <position position="354"/>
    </location>
</feature>
<organism evidence="2 3">
    <name type="scientific">Candidatus Amphirhobacter heronislandensis</name>
    <dbReference type="NCBI Taxonomy" id="1732024"/>
    <lineage>
        <taxon>Bacteria</taxon>
        <taxon>Pseudomonadati</taxon>
        <taxon>Pseudomonadota</taxon>
        <taxon>Gammaproteobacteria</taxon>
        <taxon>Candidatus Tethybacterales</taxon>
        <taxon>Candidatus Tethybacteraceae</taxon>
        <taxon>Candidatus Amphirhobacter</taxon>
    </lineage>
</organism>
<keyword evidence="3" id="KW-1185">Reference proteome</keyword>
<sequence length="354" mass="36865">MRRLALLGLLAAAAPAAAQTVDYAAEAATLLRETAAALTVSPAELQRLQAPGAKPPTSCPAGDHGCAGRVAGLRPPAQPTVTLAAPAPHCPDRRECDAVVVSLFAADMVADSAAAAAGELAGASFIHLRGPGATVTATVLLPSWQDYGTIRVLRTATGVAGLRINGRAPTLARMWPGRVCWADRYWCGVILFEEATQPDAGADVTELFGRATNVVTYRQERPDGPEAGMLLQLVDADDLLAYPRRCPWPRPAGCSYARGAGCGTRVGGVCVAPVWQIVCDGAAACRRLACPDGKCDKAPAAGGGAAEAARTLAALEIGRQATRNYKLWEMNVFKGSYAECRDKIAWGLGDCCKA</sequence>
<evidence type="ECO:0000313" key="2">
    <source>
        <dbReference type="EMBL" id="MBF2735050.1"/>
    </source>
</evidence>
<evidence type="ECO:0000256" key="1">
    <source>
        <dbReference type="SAM" id="SignalP"/>
    </source>
</evidence>
<proteinExistence type="predicted"/>
<feature type="signal peptide" evidence="1">
    <location>
        <begin position="1"/>
        <end position="18"/>
    </location>
</feature>
<dbReference type="AlphaFoldDB" id="A0A930UBU8"/>
<evidence type="ECO:0000313" key="3">
    <source>
        <dbReference type="Proteomes" id="UP000604381"/>
    </source>
</evidence>